<sequence>MKKISVFQNKKLPRYLSPIEVSNIWSSYLKNSMKLRLFEYFSVTVEDKEIKHIINKMLLHSQKNLKSPLNLESTMPIEKLLLNNFAVRKRDTLPLMYPSYNQTSCMFYYYTLIKLYE</sequence>
<reference evidence="1 2" key="1">
    <citation type="submission" date="2023-10" db="EMBL/GenBank/DDBJ databases">
        <title>Screening of Alkalihalobacillus lindianensis BZ-TG-R113 and Its Alleviation of Salt Stress on Rapeseed Growth.</title>
        <authorList>
            <person name="Zhao B."/>
            <person name="Guo T."/>
        </authorList>
    </citation>
    <scope>NUCLEOTIDE SEQUENCE [LARGE SCALE GENOMIC DNA]</scope>
    <source>
        <strain evidence="1 2">BZ-TG-R113</strain>
    </source>
</reference>
<organism evidence="1 2">
    <name type="scientific">Alkalihalophilus lindianensis</name>
    <dbReference type="NCBI Taxonomy" id="1630542"/>
    <lineage>
        <taxon>Bacteria</taxon>
        <taxon>Bacillati</taxon>
        <taxon>Bacillota</taxon>
        <taxon>Bacilli</taxon>
        <taxon>Bacillales</taxon>
        <taxon>Bacillaceae</taxon>
        <taxon>Alkalihalophilus</taxon>
    </lineage>
</organism>
<name>A0ABU3XBI7_9BACI</name>
<keyword evidence="2" id="KW-1185">Reference proteome</keyword>
<gene>
    <name evidence="1" type="ORF">RYX56_09870</name>
</gene>
<dbReference type="EMBL" id="JAWJBA010000002">
    <property type="protein sequence ID" value="MDV2684678.1"/>
    <property type="molecule type" value="Genomic_DNA"/>
</dbReference>
<dbReference type="Pfam" id="PF11553">
    <property type="entry name" value="DUF3231"/>
    <property type="match status" value="1"/>
</dbReference>
<dbReference type="InterPro" id="IPR021617">
    <property type="entry name" value="DUF3231"/>
</dbReference>
<evidence type="ECO:0000313" key="2">
    <source>
        <dbReference type="Proteomes" id="UP001287282"/>
    </source>
</evidence>
<evidence type="ECO:0000313" key="1">
    <source>
        <dbReference type="EMBL" id="MDV2684678.1"/>
    </source>
</evidence>
<dbReference type="Gene3D" id="1.20.1260.10">
    <property type="match status" value="1"/>
</dbReference>
<dbReference type="InterPro" id="IPR012347">
    <property type="entry name" value="Ferritin-like"/>
</dbReference>
<protein>
    <submittedName>
        <fullName evidence="1">DUF3231 family protein</fullName>
    </submittedName>
</protein>
<comment type="caution">
    <text evidence="1">The sequence shown here is derived from an EMBL/GenBank/DDBJ whole genome shotgun (WGS) entry which is preliminary data.</text>
</comment>
<proteinExistence type="predicted"/>
<accession>A0ABU3XBI7</accession>
<dbReference type="Proteomes" id="UP001287282">
    <property type="component" value="Unassembled WGS sequence"/>
</dbReference>